<comment type="caution">
    <text evidence="2">The sequence shown here is derived from an EMBL/GenBank/DDBJ whole genome shotgun (WGS) entry which is preliminary data.</text>
</comment>
<evidence type="ECO:0000313" key="3">
    <source>
        <dbReference type="Proteomes" id="UP001324115"/>
    </source>
</evidence>
<accession>A0AAN7GBF6</accession>
<keyword evidence="1" id="KW-1133">Transmembrane helix</keyword>
<gene>
    <name evidence="2" type="ORF">RGQ29_013516</name>
</gene>
<dbReference type="EMBL" id="JAXUIC010000002">
    <property type="protein sequence ID" value="KAK4605494.1"/>
    <property type="molecule type" value="Genomic_DNA"/>
</dbReference>
<name>A0AAN7GBF6_QUERU</name>
<dbReference type="InterPro" id="IPR004158">
    <property type="entry name" value="DUF247_pln"/>
</dbReference>
<proteinExistence type="predicted"/>
<keyword evidence="1" id="KW-0472">Membrane</keyword>
<reference evidence="2 3" key="1">
    <citation type="journal article" date="2023" name="G3 (Bethesda)">
        <title>A haplotype-resolved chromosome-scale genome for Quercus rubra L. provides insights into the genetics of adaptive traits for red oak species.</title>
        <authorList>
            <person name="Kapoor B."/>
            <person name="Jenkins J."/>
            <person name="Schmutz J."/>
            <person name="Zhebentyayeva T."/>
            <person name="Kuelheim C."/>
            <person name="Coggeshall M."/>
            <person name="Heim C."/>
            <person name="Lasky J.R."/>
            <person name="Leites L."/>
            <person name="Islam-Faridi N."/>
            <person name="Romero-Severson J."/>
            <person name="DeLeo V.L."/>
            <person name="Lucas S.M."/>
            <person name="Lazic D."/>
            <person name="Gailing O."/>
            <person name="Carlson J."/>
            <person name="Staton M."/>
        </authorList>
    </citation>
    <scope>NUCLEOTIDE SEQUENCE [LARGE SCALE GENOMIC DNA]</scope>
    <source>
        <strain evidence="2">Pseudo-F2</strain>
    </source>
</reference>
<sequence length="452" mass="53211">MEKIKSSKTEIQKGESSTIEIQHQCIDVVNEIQKRIENLGSSLSLECCIYRVPDYLRKLKDEHYTPQVISIGPLHHVRGKDILKTMEVMEQRKLRYLKYFIQRIEKLPISLENLVSTIKEHEESIRYCYAETIQLKSGPFVEIILVDAIFILELFWRYHFDEWTSEDNGAHIETWLMNAIRFDLILLENQLPFFILEKLFNLAFASHEKYCKSLIQVMTVDYFQFYNTQNITDCPHIKMKHFLDLLRTFWLPPSEKLPKRDNHEPVKHVYSATQLHDAGLEFMKGLSNCLFDINFKKGVLKMPPITLDNSSEILYRNLLALEQCHYSDKAYITDYFILLGFLITTDNDVKLLVRKGVMANLLGNDDEARDLVKKLGTNIVYVNMNSDYHVFCKELKAFYKKPWNRWQATLRRDYLSTPWRIVSTIAAVIFLLLTFLQTIYTMFPIKGSNRVC</sequence>
<evidence type="ECO:0000256" key="1">
    <source>
        <dbReference type="SAM" id="Phobius"/>
    </source>
</evidence>
<evidence type="ECO:0000313" key="2">
    <source>
        <dbReference type="EMBL" id="KAK4605494.1"/>
    </source>
</evidence>
<dbReference type="PANTHER" id="PTHR31170">
    <property type="entry name" value="BNAC04G53230D PROTEIN"/>
    <property type="match status" value="1"/>
</dbReference>
<organism evidence="2 3">
    <name type="scientific">Quercus rubra</name>
    <name type="common">Northern red oak</name>
    <name type="synonym">Quercus borealis</name>
    <dbReference type="NCBI Taxonomy" id="3512"/>
    <lineage>
        <taxon>Eukaryota</taxon>
        <taxon>Viridiplantae</taxon>
        <taxon>Streptophyta</taxon>
        <taxon>Embryophyta</taxon>
        <taxon>Tracheophyta</taxon>
        <taxon>Spermatophyta</taxon>
        <taxon>Magnoliopsida</taxon>
        <taxon>eudicotyledons</taxon>
        <taxon>Gunneridae</taxon>
        <taxon>Pentapetalae</taxon>
        <taxon>rosids</taxon>
        <taxon>fabids</taxon>
        <taxon>Fagales</taxon>
        <taxon>Fagaceae</taxon>
        <taxon>Quercus</taxon>
    </lineage>
</organism>
<dbReference type="Pfam" id="PF03140">
    <property type="entry name" value="DUF247"/>
    <property type="match status" value="1"/>
</dbReference>
<keyword evidence="1" id="KW-0812">Transmembrane</keyword>
<protein>
    <submittedName>
        <fullName evidence="2">Uncharacterized protein</fullName>
    </submittedName>
</protein>
<dbReference type="Proteomes" id="UP001324115">
    <property type="component" value="Unassembled WGS sequence"/>
</dbReference>
<dbReference type="PANTHER" id="PTHR31170:SF9">
    <property type="entry name" value="PROTEIN, PUTATIVE (DUF247)-RELATED"/>
    <property type="match status" value="1"/>
</dbReference>
<keyword evidence="3" id="KW-1185">Reference proteome</keyword>
<feature type="transmembrane region" description="Helical" evidence="1">
    <location>
        <begin position="419"/>
        <end position="440"/>
    </location>
</feature>
<dbReference type="AlphaFoldDB" id="A0AAN7GBF6"/>